<dbReference type="AlphaFoldDB" id="A0A382BWT5"/>
<name>A0A382BWT5_9ZZZZ</name>
<proteinExistence type="predicted"/>
<dbReference type="EMBL" id="UINC01031668">
    <property type="protein sequence ID" value="SVB18079.1"/>
    <property type="molecule type" value="Genomic_DNA"/>
</dbReference>
<protein>
    <submittedName>
        <fullName evidence="1">Uncharacterized protein</fullName>
    </submittedName>
</protein>
<accession>A0A382BWT5</accession>
<feature type="non-terminal residue" evidence="1">
    <location>
        <position position="27"/>
    </location>
</feature>
<sequence>MKSKIQKTLLCQRLLEVMENDIIPKTR</sequence>
<gene>
    <name evidence="1" type="ORF">METZ01_LOCUS170933</name>
</gene>
<reference evidence="1" key="1">
    <citation type="submission" date="2018-05" db="EMBL/GenBank/DDBJ databases">
        <authorList>
            <person name="Lanie J.A."/>
            <person name="Ng W.-L."/>
            <person name="Kazmierczak K.M."/>
            <person name="Andrzejewski T.M."/>
            <person name="Davidsen T.M."/>
            <person name="Wayne K.J."/>
            <person name="Tettelin H."/>
            <person name="Glass J.I."/>
            <person name="Rusch D."/>
            <person name="Podicherti R."/>
            <person name="Tsui H.-C.T."/>
            <person name="Winkler M.E."/>
        </authorList>
    </citation>
    <scope>NUCLEOTIDE SEQUENCE</scope>
</reference>
<organism evidence="1">
    <name type="scientific">marine metagenome</name>
    <dbReference type="NCBI Taxonomy" id="408172"/>
    <lineage>
        <taxon>unclassified sequences</taxon>
        <taxon>metagenomes</taxon>
        <taxon>ecological metagenomes</taxon>
    </lineage>
</organism>
<evidence type="ECO:0000313" key="1">
    <source>
        <dbReference type="EMBL" id="SVB18079.1"/>
    </source>
</evidence>